<dbReference type="EMBL" id="JBHSGU010000002">
    <property type="protein sequence ID" value="MFC4699282.1"/>
    <property type="molecule type" value="Genomic_DNA"/>
</dbReference>
<comment type="caution">
    <text evidence="3">The sequence shown here is derived from an EMBL/GenBank/DDBJ whole genome shotgun (WGS) entry which is preliminary data.</text>
</comment>
<keyword evidence="4" id="KW-1185">Reference proteome</keyword>
<reference evidence="4" key="1">
    <citation type="journal article" date="2019" name="Int. J. Syst. Evol. Microbiol.">
        <title>The Global Catalogue of Microorganisms (GCM) 10K type strain sequencing project: providing services to taxonomists for standard genome sequencing and annotation.</title>
        <authorList>
            <consortium name="The Broad Institute Genomics Platform"/>
            <consortium name="The Broad Institute Genome Sequencing Center for Infectious Disease"/>
            <person name="Wu L."/>
            <person name="Ma J."/>
        </authorList>
    </citation>
    <scope>NUCLEOTIDE SEQUENCE [LARGE SCALE GENOMIC DNA]</scope>
    <source>
        <strain evidence="4">KACC 12507</strain>
    </source>
</reference>
<evidence type="ECO:0000256" key="1">
    <source>
        <dbReference type="SAM" id="MobiDB-lite"/>
    </source>
</evidence>
<protein>
    <recommendedName>
        <fullName evidence="2">Pyridoxamine 5'-phosphate oxidase Alr4036 family FMN-binding domain-containing protein</fullName>
    </recommendedName>
</protein>
<evidence type="ECO:0000313" key="3">
    <source>
        <dbReference type="EMBL" id="MFC4699282.1"/>
    </source>
</evidence>
<dbReference type="SUPFAM" id="SSF50475">
    <property type="entry name" value="FMN-binding split barrel"/>
    <property type="match status" value="1"/>
</dbReference>
<organism evidence="3 4">
    <name type="scientific">Glaciecola siphonariae</name>
    <dbReference type="NCBI Taxonomy" id="521012"/>
    <lineage>
        <taxon>Bacteria</taxon>
        <taxon>Pseudomonadati</taxon>
        <taxon>Pseudomonadota</taxon>
        <taxon>Gammaproteobacteria</taxon>
        <taxon>Alteromonadales</taxon>
        <taxon>Alteromonadaceae</taxon>
        <taxon>Glaciecola</taxon>
    </lineage>
</organism>
<dbReference type="InterPro" id="IPR024624">
    <property type="entry name" value="Pyridox_Oxase_Alr4036_FMN-bd"/>
</dbReference>
<feature type="domain" description="Pyridoxamine 5'-phosphate oxidase Alr4036 family FMN-binding" evidence="2">
    <location>
        <begin position="4"/>
        <end position="96"/>
    </location>
</feature>
<dbReference type="Proteomes" id="UP001595897">
    <property type="component" value="Unassembled WGS sequence"/>
</dbReference>
<dbReference type="Gene3D" id="2.30.110.10">
    <property type="entry name" value="Electron Transport, Fmn-binding Protein, Chain A"/>
    <property type="match status" value="1"/>
</dbReference>
<proteinExistence type="predicted"/>
<accession>A0ABV9LS24</accession>
<feature type="compositionally biased region" description="Basic and acidic residues" evidence="1">
    <location>
        <begin position="167"/>
        <end position="179"/>
    </location>
</feature>
<dbReference type="Pfam" id="PF12766">
    <property type="entry name" value="Pyridox_oxase_2"/>
    <property type="match status" value="1"/>
</dbReference>
<name>A0ABV9LS24_9ALTE</name>
<dbReference type="InterPro" id="IPR012349">
    <property type="entry name" value="Split_barrel_FMN-bd"/>
</dbReference>
<dbReference type="PANTHER" id="PTHR28243:SF1">
    <property type="entry name" value="PYRIDOXAMINE 5'-PHOSPHATE OXIDASE ALR4036 FAMILY FMN-BINDING DOMAIN-CONTAINING PROTEIN"/>
    <property type="match status" value="1"/>
</dbReference>
<feature type="region of interest" description="Disordered" evidence="1">
    <location>
        <begin position="161"/>
        <end position="208"/>
    </location>
</feature>
<evidence type="ECO:0000313" key="4">
    <source>
        <dbReference type="Proteomes" id="UP001595897"/>
    </source>
</evidence>
<sequence>MIYPEWRQQLSRSLHLSRSKPEAKYFQVASITTDGAPALRTMVFRDHAPRSNSLLSVTDIRSEKCEQWKALAEAALHWYFVKSREQYRLRCRVSLIHHNEAGRIVCSGHELLQNIHQDGVIEASESACAGETLKLASSIFKARWEGLSSSAKASFYCPAPKSAKLSGEGDKINSDKINSDEINSDEASKKSSEGAGTKREGDQAQNEQDTISPHFAVVVFHPFEVDYLDLKSRPHTRNLYSLEQTKWLKQSVNP</sequence>
<dbReference type="PANTHER" id="PTHR28243">
    <property type="entry name" value="AGL049CP"/>
    <property type="match status" value="1"/>
</dbReference>
<evidence type="ECO:0000259" key="2">
    <source>
        <dbReference type="Pfam" id="PF12766"/>
    </source>
</evidence>
<feature type="compositionally biased region" description="Basic and acidic residues" evidence="1">
    <location>
        <begin position="186"/>
        <end position="202"/>
    </location>
</feature>
<dbReference type="RefSeq" id="WP_382406033.1">
    <property type="nucleotide sequence ID" value="NZ_JBHSGU010000002.1"/>
</dbReference>
<gene>
    <name evidence="3" type="ORF">ACFO4O_03805</name>
</gene>